<evidence type="ECO:0000256" key="4">
    <source>
        <dbReference type="ARBA" id="ARBA00022989"/>
    </source>
</evidence>
<evidence type="ECO:0000256" key="1">
    <source>
        <dbReference type="ARBA" id="ARBA00004141"/>
    </source>
</evidence>
<feature type="transmembrane region" description="Helical" evidence="8">
    <location>
        <begin position="179"/>
        <end position="200"/>
    </location>
</feature>
<comment type="subcellular location">
    <subcellularLocation>
        <location evidence="1">Membrane</location>
        <topology evidence="1">Multi-pass membrane protein</topology>
    </subcellularLocation>
</comment>
<feature type="compositionally biased region" description="Low complexity" evidence="7">
    <location>
        <begin position="19"/>
        <end position="29"/>
    </location>
</feature>
<keyword evidence="3 8" id="KW-0812">Transmembrane</keyword>
<feature type="compositionally biased region" description="Basic and acidic residues" evidence="7">
    <location>
        <begin position="42"/>
        <end position="54"/>
    </location>
</feature>
<dbReference type="PANTHER" id="PTHR30520">
    <property type="entry name" value="FORMATE TRANSPORTER-RELATED"/>
    <property type="match status" value="1"/>
</dbReference>
<keyword evidence="11" id="KW-1185">Reference proteome</keyword>
<dbReference type="AlphaFoldDB" id="A0A5B8MEH3"/>
<accession>A0A5B8MEH3</accession>
<dbReference type="GO" id="GO:0005886">
    <property type="term" value="C:plasma membrane"/>
    <property type="evidence" value="ECO:0007669"/>
    <property type="project" value="TreeGrafter"/>
</dbReference>
<dbReference type="GO" id="GO:0015499">
    <property type="term" value="F:formate transmembrane transporter activity"/>
    <property type="evidence" value="ECO:0007669"/>
    <property type="project" value="TreeGrafter"/>
</dbReference>
<feature type="transmembrane region" description="Helical" evidence="8">
    <location>
        <begin position="220"/>
        <end position="243"/>
    </location>
</feature>
<feature type="transmembrane region" description="Helical" evidence="8">
    <location>
        <begin position="137"/>
        <end position="167"/>
    </location>
</feature>
<feature type="transmembrane region" description="Helical" evidence="8">
    <location>
        <begin position="300"/>
        <end position="323"/>
    </location>
</feature>
<proteinExistence type="inferred from homology"/>
<dbReference type="InterPro" id="IPR023271">
    <property type="entry name" value="Aquaporin-like"/>
</dbReference>
<dbReference type="FunFam" id="1.20.1080.10:FF:000011">
    <property type="entry name" value="Formate family transporter"/>
    <property type="match status" value="1"/>
</dbReference>
<protein>
    <submittedName>
        <fullName evidence="10">Formate-nitrite transporter family</fullName>
    </submittedName>
</protein>
<evidence type="ECO:0000256" key="6">
    <source>
        <dbReference type="ARBA" id="ARBA00049660"/>
    </source>
</evidence>
<dbReference type="InterPro" id="IPR024002">
    <property type="entry name" value="For/NO2_transpt_CS"/>
</dbReference>
<reference evidence="10 11" key="1">
    <citation type="submission" date="2018-07" db="EMBL/GenBank/DDBJ databases">
        <title>The complete nuclear genome of the prasinophyte Chloropicon primus (CCMP1205).</title>
        <authorList>
            <person name="Pombert J.-F."/>
            <person name="Otis C."/>
            <person name="Turmel M."/>
            <person name="Lemieux C."/>
        </authorList>
    </citation>
    <scope>NUCLEOTIDE SEQUENCE [LARGE SCALE GENOMIC DNA]</scope>
    <source>
        <strain evidence="10 11">CCMP1205</strain>
    </source>
</reference>
<keyword evidence="2" id="KW-0813">Transport</keyword>
<evidence type="ECO:0000256" key="2">
    <source>
        <dbReference type="ARBA" id="ARBA00022448"/>
    </source>
</evidence>
<keyword evidence="4 8" id="KW-1133">Transmembrane helix</keyword>
<evidence type="ECO:0000313" key="10">
    <source>
        <dbReference type="EMBL" id="QDZ18661.1"/>
    </source>
</evidence>
<evidence type="ECO:0000256" key="8">
    <source>
        <dbReference type="SAM" id="Phobius"/>
    </source>
</evidence>
<dbReference type="OrthoDB" id="4829at2759"/>
<dbReference type="PROSITE" id="PS01005">
    <property type="entry name" value="FORMATE_NITRITE_TP_1"/>
    <property type="match status" value="1"/>
</dbReference>
<dbReference type="EMBL" id="HBHL01005234">
    <property type="protein sequence ID" value="CAD9714578.1"/>
    <property type="molecule type" value="Transcribed_RNA"/>
</dbReference>
<feature type="region of interest" description="Disordered" evidence="7">
    <location>
        <begin position="1"/>
        <end position="71"/>
    </location>
</feature>
<keyword evidence="5 8" id="KW-0472">Membrane</keyword>
<dbReference type="Pfam" id="PF01226">
    <property type="entry name" value="Form_Nir_trans"/>
    <property type="match status" value="1"/>
</dbReference>
<gene>
    <name evidence="10" type="ORF">A3770_02p11790</name>
    <name evidence="9" type="ORF">CPRI1469_LOCUS3431</name>
</gene>
<evidence type="ECO:0000313" key="11">
    <source>
        <dbReference type="Proteomes" id="UP000316726"/>
    </source>
</evidence>
<feature type="compositionally biased region" description="Low complexity" evidence="7">
    <location>
        <begin position="59"/>
        <end position="71"/>
    </location>
</feature>
<dbReference type="STRING" id="1764295.A0A5B8MEH3"/>
<dbReference type="Gene3D" id="1.20.1080.10">
    <property type="entry name" value="Glycerol uptake facilitator protein"/>
    <property type="match status" value="1"/>
</dbReference>
<evidence type="ECO:0000313" key="9">
    <source>
        <dbReference type="EMBL" id="CAD9714578.1"/>
    </source>
</evidence>
<dbReference type="EMBL" id="CP031035">
    <property type="protein sequence ID" value="QDZ18661.1"/>
    <property type="molecule type" value="Genomic_DNA"/>
</dbReference>
<evidence type="ECO:0000256" key="5">
    <source>
        <dbReference type="ARBA" id="ARBA00023136"/>
    </source>
</evidence>
<name>A0A5B8MEH3_9CHLO</name>
<evidence type="ECO:0000256" key="3">
    <source>
        <dbReference type="ARBA" id="ARBA00022692"/>
    </source>
</evidence>
<organism evidence="10 11">
    <name type="scientific">Chloropicon primus</name>
    <dbReference type="NCBI Taxonomy" id="1764295"/>
    <lineage>
        <taxon>Eukaryota</taxon>
        <taxon>Viridiplantae</taxon>
        <taxon>Chlorophyta</taxon>
        <taxon>Chloropicophyceae</taxon>
        <taxon>Chloropicales</taxon>
        <taxon>Chloropicaceae</taxon>
        <taxon>Chloropicon</taxon>
    </lineage>
</organism>
<dbReference type="PANTHER" id="PTHR30520:SF6">
    <property type="entry name" value="FORMATE_NITRATE FAMILY TRANSPORTER (EUROFUNG)"/>
    <property type="match status" value="1"/>
</dbReference>
<dbReference type="Proteomes" id="UP000316726">
    <property type="component" value="Chromosome 2"/>
</dbReference>
<feature type="transmembrane region" description="Helical" evidence="8">
    <location>
        <begin position="255"/>
        <end position="280"/>
    </location>
</feature>
<comment type="similarity">
    <text evidence="6">Belongs to the FNT transporter (TC 1.A.16) family.</text>
</comment>
<sequence length="327" mass="33718">MVLASAAVSKTGVRGGARTGTARPSQARRPPSRFRPRCRPAAGERRAGRTDAPRRGNVAARSAASPPSALAPPAVYKAACSTAEAKAKYSWDKTLVLGFLAGSLIGIGALLCSVVSGSSPGLASSDPGLASFLKGAIGLPAGLSMVVLTGAELFTGNVFVMISGLLAGRVKAMNLLKNWFWSFNGNFAGSVFVAFLSFLACTTSSEALTAAVTKAAVAKVSMSFGVLFAKGVLCNWLVCLAVWMAMASNTVPGKLLGIFIPISTFVTLGAEHSIANQFLISQGILAGADISIKQFLVGNMLPVTLGNIVGSAVFVALAHWYAYDLRA</sequence>
<dbReference type="InterPro" id="IPR000292">
    <property type="entry name" value="For/NO2_transpt"/>
</dbReference>
<dbReference type="PROSITE" id="PS01006">
    <property type="entry name" value="FORMATE_NITRITE_TP_2"/>
    <property type="match status" value="1"/>
</dbReference>
<reference evidence="9" key="2">
    <citation type="submission" date="2021-01" db="EMBL/GenBank/DDBJ databases">
        <authorList>
            <person name="Corre E."/>
            <person name="Pelletier E."/>
            <person name="Niang G."/>
            <person name="Scheremetjew M."/>
            <person name="Finn R."/>
            <person name="Kale V."/>
            <person name="Holt S."/>
            <person name="Cochrane G."/>
            <person name="Meng A."/>
            <person name="Brown T."/>
            <person name="Cohen L."/>
        </authorList>
    </citation>
    <scope>NUCLEOTIDE SEQUENCE</scope>
    <source>
        <strain evidence="9">CCMP1205</strain>
    </source>
</reference>
<evidence type="ECO:0000256" key="7">
    <source>
        <dbReference type="SAM" id="MobiDB-lite"/>
    </source>
</evidence>
<feature type="transmembrane region" description="Helical" evidence="8">
    <location>
        <begin position="95"/>
        <end position="117"/>
    </location>
</feature>